<protein>
    <submittedName>
        <fullName evidence="1">Uncharacterized protein</fullName>
    </submittedName>
</protein>
<dbReference type="EMBL" id="CAAHFG010000001">
    <property type="protein sequence ID" value="VGO13742.1"/>
    <property type="molecule type" value="Genomic_DNA"/>
</dbReference>
<dbReference type="RefSeq" id="WP_136079287.1">
    <property type="nucleotide sequence ID" value="NZ_CAAHFG010000001.1"/>
</dbReference>
<name>A0A6C2U1C2_PONDE</name>
<evidence type="ECO:0000313" key="1">
    <source>
        <dbReference type="EMBL" id="VGO13742.1"/>
    </source>
</evidence>
<dbReference type="Proteomes" id="UP000366872">
    <property type="component" value="Unassembled WGS sequence"/>
</dbReference>
<evidence type="ECO:0000313" key="2">
    <source>
        <dbReference type="Proteomes" id="UP000366872"/>
    </source>
</evidence>
<organism evidence="1 2">
    <name type="scientific">Pontiella desulfatans</name>
    <dbReference type="NCBI Taxonomy" id="2750659"/>
    <lineage>
        <taxon>Bacteria</taxon>
        <taxon>Pseudomonadati</taxon>
        <taxon>Kiritimatiellota</taxon>
        <taxon>Kiritimatiellia</taxon>
        <taxon>Kiritimatiellales</taxon>
        <taxon>Pontiellaceae</taxon>
        <taxon>Pontiella</taxon>
    </lineage>
</organism>
<sequence>MNLRRGMLKSGVCTALFLLVGGTLAEPVSHPFFVCGWKSGGPALYDAGFTKRWQLDSPDELSDGWVLPDGGMVYSFSRRKEGIAGVVRLDRKKNIQWEYRVPQGHDNHSCQPLPHGGFLLGECGKDGLWMLEIDRRGKELKRVKVADAPKDIHHAFRAVRKTPQGTYLGTLMKGAGQLAGGHAYEWDASGKLLRTFPSGSFHAVRLANGNTLVSEGHGLEGRVLTEYAPDDSIVWALAEDDLKAAGLSVGMVCGFQRLPNGNTVVSNVAHGKKPLGLDGGEKPKAFEVNEAKEVVWKVPASTSPHNMGSIQVLDAQQDAFKGTVFR</sequence>
<keyword evidence="2" id="KW-1185">Reference proteome</keyword>
<dbReference type="InterPro" id="IPR011047">
    <property type="entry name" value="Quinoprotein_ADH-like_sf"/>
</dbReference>
<accession>A0A6C2U1C2</accession>
<proteinExistence type="predicted"/>
<dbReference type="SUPFAM" id="SSF50998">
    <property type="entry name" value="Quinoprotein alcohol dehydrogenase-like"/>
    <property type="match status" value="1"/>
</dbReference>
<dbReference type="AlphaFoldDB" id="A0A6C2U1C2"/>
<reference evidence="1 2" key="1">
    <citation type="submission" date="2019-04" db="EMBL/GenBank/DDBJ databases">
        <authorList>
            <person name="Van Vliet M D."/>
        </authorList>
    </citation>
    <scope>NUCLEOTIDE SEQUENCE [LARGE SCALE GENOMIC DNA]</scope>
    <source>
        <strain evidence="1 2">F1</strain>
    </source>
</reference>
<gene>
    <name evidence="1" type="ORF">PDESU_02299</name>
</gene>